<dbReference type="RefSeq" id="WP_089275127.1">
    <property type="nucleotide sequence ID" value="NZ_FZOC01000007.1"/>
</dbReference>
<dbReference type="Pfam" id="PF16518">
    <property type="entry name" value="GrlR"/>
    <property type="match status" value="1"/>
</dbReference>
<dbReference type="AlphaFoldDB" id="A0A239C3D9"/>
<dbReference type="Gene3D" id="2.40.128.380">
    <property type="entry name" value="T3SS negative regulator GrlR"/>
    <property type="match status" value="1"/>
</dbReference>
<proteinExistence type="predicted"/>
<sequence>MLKGIYRVEFQSSLATVGDGIVVFDACGVHGANDTHVYRGVQEGFGDALRLDVEIRHLRGEKYPSFGPLSAINLDLEVSEMTPEGFRAVGAVREARNIRLHVFGHKLADLADLAVLTGPEDACSPDGE</sequence>
<name>A0A239C3D9_9BACT</name>
<keyword evidence="2" id="KW-1185">Reference proteome</keyword>
<organism evidence="1 2">
    <name type="scientific">Humidesulfovibrio mexicanus</name>
    <dbReference type="NCBI Taxonomy" id="147047"/>
    <lineage>
        <taxon>Bacteria</taxon>
        <taxon>Pseudomonadati</taxon>
        <taxon>Thermodesulfobacteriota</taxon>
        <taxon>Desulfovibrionia</taxon>
        <taxon>Desulfovibrionales</taxon>
        <taxon>Desulfovibrionaceae</taxon>
        <taxon>Humidesulfovibrio</taxon>
    </lineage>
</organism>
<gene>
    <name evidence="1" type="ORF">SAMN04488503_2928</name>
</gene>
<dbReference type="InterPro" id="IPR032417">
    <property type="entry name" value="GrlR"/>
</dbReference>
<evidence type="ECO:0000313" key="1">
    <source>
        <dbReference type="EMBL" id="SNS14696.1"/>
    </source>
</evidence>
<protein>
    <submittedName>
        <fullName evidence="1">T3SS negative regulator,GrlR</fullName>
    </submittedName>
</protein>
<accession>A0A239C3D9</accession>
<evidence type="ECO:0000313" key="2">
    <source>
        <dbReference type="Proteomes" id="UP000198324"/>
    </source>
</evidence>
<reference evidence="1 2" key="1">
    <citation type="submission" date="2017-06" db="EMBL/GenBank/DDBJ databases">
        <authorList>
            <person name="Kim H.J."/>
            <person name="Triplett B.A."/>
        </authorList>
    </citation>
    <scope>NUCLEOTIDE SEQUENCE [LARGE SCALE GENOMIC DNA]</scope>
    <source>
        <strain evidence="1 2">DSM 13116</strain>
    </source>
</reference>
<dbReference type="Proteomes" id="UP000198324">
    <property type="component" value="Unassembled WGS sequence"/>
</dbReference>
<dbReference type="InterPro" id="IPR043019">
    <property type="entry name" value="GrlR_sf"/>
</dbReference>
<dbReference type="OrthoDB" id="7856226at2"/>
<dbReference type="EMBL" id="FZOC01000007">
    <property type="protein sequence ID" value="SNS14696.1"/>
    <property type="molecule type" value="Genomic_DNA"/>
</dbReference>